<evidence type="ECO:0000259" key="9">
    <source>
        <dbReference type="PROSITE" id="PS50089"/>
    </source>
</evidence>
<dbReference type="Gene3D" id="2.60.120.920">
    <property type="match status" value="1"/>
</dbReference>
<evidence type="ECO:0000256" key="1">
    <source>
        <dbReference type="ARBA" id="ARBA00022588"/>
    </source>
</evidence>
<reference evidence="12" key="1">
    <citation type="submission" date="2020-10" db="EMBL/GenBank/DDBJ databases">
        <title>Chromosome-scale genome assembly of the Allis shad, Alosa alosa.</title>
        <authorList>
            <person name="Margot Z."/>
            <person name="Christophe K."/>
            <person name="Cabau C."/>
            <person name="Louis A."/>
            <person name="Berthelot C."/>
            <person name="Parey E."/>
            <person name="Roest Crollius H."/>
            <person name="Montfort J."/>
            <person name="Robinson-Rechavi M."/>
            <person name="Bucao C."/>
            <person name="Bouchez O."/>
            <person name="Gislard M."/>
            <person name="Lluch J."/>
            <person name="Milhes M."/>
            <person name="Lampietro C."/>
            <person name="Lopez Roques C."/>
            <person name="Donnadieu C."/>
            <person name="Braasch I."/>
            <person name="Desvignes T."/>
            <person name="Postlethwait J."/>
            <person name="Bobe J."/>
            <person name="Guiguen Y."/>
        </authorList>
    </citation>
    <scope>NUCLEOTIDE SEQUENCE</scope>
    <source>
        <strain evidence="12">M-15738</strain>
        <tissue evidence="12">Blood</tissue>
    </source>
</reference>
<dbReference type="InterPro" id="IPR058030">
    <property type="entry name" value="TRIM8/14/16/25/29/45/65_CC"/>
</dbReference>
<dbReference type="SUPFAM" id="SSF57845">
    <property type="entry name" value="B-box zinc-binding domain"/>
    <property type="match status" value="1"/>
</dbReference>
<dbReference type="InterPro" id="IPR027370">
    <property type="entry name" value="Znf-RING_euk"/>
</dbReference>
<dbReference type="FunFam" id="2.60.120.920:FF:000004">
    <property type="entry name" value="Butyrophilin subfamily 1 member A1"/>
    <property type="match status" value="1"/>
</dbReference>
<dbReference type="InterPro" id="IPR051051">
    <property type="entry name" value="E3_ubiq-ligase_TRIM/RNF"/>
</dbReference>
<dbReference type="AlphaFoldDB" id="A0AAV6FEJ9"/>
<protein>
    <submittedName>
        <fullName evidence="12">Uncharacterized protein</fullName>
    </submittedName>
</protein>
<name>A0AAV6FEJ9_9TELE</name>
<evidence type="ECO:0000259" key="11">
    <source>
        <dbReference type="PROSITE" id="PS50188"/>
    </source>
</evidence>
<evidence type="ECO:0000256" key="3">
    <source>
        <dbReference type="ARBA" id="ARBA00022771"/>
    </source>
</evidence>
<dbReference type="SMART" id="SM00184">
    <property type="entry name" value="RING"/>
    <property type="match status" value="1"/>
</dbReference>
<keyword evidence="5" id="KW-0391">Immunity</keyword>
<dbReference type="InterPro" id="IPR043136">
    <property type="entry name" value="B30.2/SPRY_sf"/>
</dbReference>
<comment type="caution">
    <text evidence="12">The sequence shown here is derived from an EMBL/GenBank/DDBJ whole genome shotgun (WGS) entry which is preliminary data.</text>
</comment>
<evidence type="ECO:0000259" key="10">
    <source>
        <dbReference type="PROSITE" id="PS50119"/>
    </source>
</evidence>
<evidence type="ECO:0000256" key="2">
    <source>
        <dbReference type="ARBA" id="ARBA00022723"/>
    </source>
</evidence>
<feature type="compositionally biased region" description="Low complexity" evidence="8">
    <location>
        <begin position="102"/>
        <end position="117"/>
    </location>
</feature>
<keyword evidence="3 6" id="KW-0863">Zinc-finger</keyword>
<dbReference type="Pfam" id="PF00622">
    <property type="entry name" value="SPRY"/>
    <property type="match status" value="1"/>
</dbReference>
<dbReference type="InterPro" id="IPR003877">
    <property type="entry name" value="SPRY_dom"/>
</dbReference>
<dbReference type="GO" id="GO:0045087">
    <property type="term" value="P:innate immune response"/>
    <property type="evidence" value="ECO:0007669"/>
    <property type="project" value="UniProtKB-KW"/>
</dbReference>
<dbReference type="Gene3D" id="3.30.40.10">
    <property type="entry name" value="Zinc/RING finger domain, C3HC4 (zinc finger)"/>
    <property type="match status" value="1"/>
</dbReference>
<dbReference type="Pfam" id="PF13445">
    <property type="entry name" value="zf-RING_UBOX"/>
    <property type="match status" value="1"/>
</dbReference>
<dbReference type="PANTHER" id="PTHR25465:SF32">
    <property type="entry name" value="BLOODTHIRSTY-RELATED GENE FAMILY, MEMBER 16 ISOFORM X1-RELATED"/>
    <property type="match status" value="1"/>
</dbReference>
<evidence type="ECO:0000256" key="7">
    <source>
        <dbReference type="SAM" id="Coils"/>
    </source>
</evidence>
<proteinExistence type="predicted"/>
<dbReference type="InterPro" id="IPR013320">
    <property type="entry name" value="ConA-like_dom_sf"/>
</dbReference>
<dbReference type="Gene3D" id="3.30.160.60">
    <property type="entry name" value="Classic Zinc Finger"/>
    <property type="match status" value="1"/>
</dbReference>
<dbReference type="PROSITE" id="PS50089">
    <property type="entry name" value="ZF_RING_2"/>
    <property type="match status" value="1"/>
</dbReference>
<dbReference type="PRINTS" id="PR01407">
    <property type="entry name" value="BUTYPHLNCDUF"/>
</dbReference>
<dbReference type="PROSITE" id="PS50119">
    <property type="entry name" value="ZF_BBOX"/>
    <property type="match status" value="1"/>
</dbReference>
<keyword evidence="13" id="KW-1185">Reference proteome</keyword>
<dbReference type="PANTHER" id="PTHR25465">
    <property type="entry name" value="B-BOX DOMAIN CONTAINING"/>
    <property type="match status" value="1"/>
</dbReference>
<evidence type="ECO:0000256" key="8">
    <source>
        <dbReference type="SAM" id="MobiDB-lite"/>
    </source>
</evidence>
<organism evidence="12 13">
    <name type="scientific">Alosa alosa</name>
    <name type="common">allis shad</name>
    <dbReference type="NCBI Taxonomy" id="278164"/>
    <lineage>
        <taxon>Eukaryota</taxon>
        <taxon>Metazoa</taxon>
        <taxon>Chordata</taxon>
        <taxon>Craniata</taxon>
        <taxon>Vertebrata</taxon>
        <taxon>Euteleostomi</taxon>
        <taxon>Actinopterygii</taxon>
        <taxon>Neopterygii</taxon>
        <taxon>Teleostei</taxon>
        <taxon>Clupei</taxon>
        <taxon>Clupeiformes</taxon>
        <taxon>Clupeoidei</taxon>
        <taxon>Clupeidae</taxon>
        <taxon>Alosa</taxon>
    </lineage>
</organism>
<feature type="coiled-coil region" evidence="7">
    <location>
        <begin position="230"/>
        <end position="322"/>
    </location>
</feature>
<sequence>MINHVQGLRKIYEYCSRGQNCRCSENPKKSLSNGLFLQCPPPPRGQLLCSLCGDVFTDPITLPCGHNFCHSCGAPLGLDWRQASPSASEPQQHQSQFAATITSTTTTSGSASAPSRPAADDEVPCDVCMSPKLRASKACLECLTSYCAAHLEPHLRVAGLRRHRLIEPVERLEERACARHNRPLELYCRWDQMCVCRFCAETDHLDHVMVTLDVESVEKKTSLKMLEGVINQLIQERLNKTQELKQAVELSKENTQREAEESVQVFRALLRCVEGSQASLVEEMEQRQTALERKAQRLLLELEQESTELRAKRDELEKQQKNDDPIDLLQNYPQAMSRPQVKDWSDTRVYTDQCVGLTRRVLSKVEEMLKTEMKRMEENELKRIQAYAIDVTFDPDTAHPNIHLTEDGKQAGRGETLKELPDIPARFDPVLCVMARQGFSSGRFYYEVQVSSKTFWDLGVVSESVNRKGMITSKPENGFWTVRLRNGDEYRALGSPSVQLALRGRPRRVGIYVDHEGGRVSFYDAEAGRHVYSFTGHSFTEPLYPFFSPGVADDGKNLEPLVITSVSQPSGL</sequence>
<dbReference type="EMBL" id="JADWDJ010000024">
    <property type="protein sequence ID" value="KAG5261209.1"/>
    <property type="molecule type" value="Genomic_DNA"/>
</dbReference>
<evidence type="ECO:0000256" key="6">
    <source>
        <dbReference type="PROSITE-ProRule" id="PRU00024"/>
    </source>
</evidence>
<dbReference type="GO" id="GO:0008270">
    <property type="term" value="F:zinc ion binding"/>
    <property type="evidence" value="ECO:0007669"/>
    <property type="project" value="UniProtKB-KW"/>
</dbReference>
<dbReference type="SMART" id="SM00449">
    <property type="entry name" value="SPRY"/>
    <property type="match status" value="1"/>
</dbReference>
<dbReference type="InterPro" id="IPR006574">
    <property type="entry name" value="PRY"/>
</dbReference>
<feature type="domain" description="RING-type" evidence="9">
    <location>
        <begin position="49"/>
        <end position="72"/>
    </location>
</feature>
<keyword evidence="1" id="KW-0399">Innate immunity</keyword>
<feature type="domain" description="B box-type" evidence="10">
    <location>
        <begin position="172"/>
        <end position="212"/>
    </location>
</feature>
<dbReference type="InterPro" id="IPR001841">
    <property type="entry name" value="Znf_RING"/>
</dbReference>
<feature type="domain" description="B30.2/SPRY" evidence="11">
    <location>
        <begin position="371"/>
        <end position="570"/>
    </location>
</feature>
<dbReference type="InterPro" id="IPR001870">
    <property type="entry name" value="B30.2/SPRY"/>
</dbReference>
<evidence type="ECO:0000256" key="4">
    <source>
        <dbReference type="ARBA" id="ARBA00022833"/>
    </source>
</evidence>
<feature type="region of interest" description="Disordered" evidence="8">
    <location>
        <begin position="102"/>
        <end position="122"/>
    </location>
</feature>
<dbReference type="Proteomes" id="UP000823561">
    <property type="component" value="Chromosome 24"/>
</dbReference>
<keyword evidence="7" id="KW-0175">Coiled coil</keyword>
<evidence type="ECO:0000256" key="5">
    <source>
        <dbReference type="ARBA" id="ARBA00022859"/>
    </source>
</evidence>
<dbReference type="SMART" id="SM00589">
    <property type="entry name" value="PRY"/>
    <property type="match status" value="1"/>
</dbReference>
<dbReference type="InterPro" id="IPR003879">
    <property type="entry name" value="Butyrophylin_SPRY"/>
</dbReference>
<evidence type="ECO:0000313" key="13">
    <source>
        <dbReference type="Proteomes" id="UP000823561"/>
    </source>
</evidence>
<dbReference type="InterPro" id="IPR013083">
    <property type="entry name" value="Znf_RING/FYVE/PHD"/>
</dbReference>
<dbReference type="InterPro" id="IPR000315">
    <property type="entry name" value="Znf_B-box"/>
</dbReference>
<dbReference type="Gene3D" id="4.10.830.40">
    <property type="match status" value="1"/>
</dbReference>
<dbReference type="Pfam" id="PF00643">
    <property type="entry name" value="zf-B_box"/>
    <property type="match status" value="1"/>
</dbReference>
<dbReference type="Pfam" id="PF25600">
    <property type="entry name" value="TRIM_CC"/>
    <property type="match status" value="1"/>
</dbReference>
<dbReference type="Pfam" id="PF13765">
    <property type="entry name" value="PRY"/>
    <property type="match status" value="1"/>
</dbReference>
<dbReference type="GO" id="GO:0005737">
    <property type="term" value="C:cytoplasm"/>
    <property type="evidence" value="ECO:0007669"/>
    <property type="project" value="UniProtKB-ARBA"/>
</dbReference>
<keyword evidence="2" id="KW-0479">Metal-binding</keyword>
<dbReference type="SMART" id="SM00336">
    <property type="entry name" value="BBOX"/>
    <property type="match status" value="2"/>
</dbReference>
<dbReference type="SUPFAM" id="SSF49899">
    <property type="entry name" value="Concanavalin A-like lectins/glucanases"/>
    <property type="match status" value="1"/>
</dbReference>
<accession>A0AAV6FEJ9</accession>
<dbReference type="PROSITE" id="PS50188">
    <property type="entry name" value="B302_SPRY"/>
    <property type="match status" value="1"/>
</dbReference>
<evidence type="ECO:0000313" key="12">
    <source>
        <dbReference type="EMBL" id="KAG5261209.1"/>
    </source>
</evidence>
<dbReference type="SUPFAM" id="SSF57850">
    <property type="entry name" value="RING/U-box"/>
    <property type="match status" value="1"/>
</dbReference>
<dbReference type="CDD" id="cd19769">
    <property type="entry name" value="Bbox2_TRIM16-like"/>
    <property type="match status" value="1"/>
</dbReference>
<gene>
    <name evidence="12" type="ORF">AALO_G00301260</name>
</gene>
<dbReference type="CDD" id="cd13733">
    <property type="entry name" value="SPRY_PRY_C-I_1"/>
    <property type="match status" value="1"/>
</dbReference>
<keyword evidence="4" id="KW-0862">Zinc</keyword>